<evidence type="ECO:0000313" key="1">
    <source>
        <dbReference type="EMBL" id="KTB29096.1"/>
    </source>
</evidence>
<protein>
    <recommendedName>
        <fullName evidence="3">Glycoside hydrolase family 76 protein</fullName>
    </recommendedName>
</protein>
<comment type="caution">
    <text evidence="1">The sequence shown here is derived from an EMBL/GenBank/DDBJ whole genome shotgun (WGS) entry which is preliminary data.</text>
</comment>
<name>A0A0W0EYH1_MONRR</name>
<dbReference type="EMBL" id="LATX01002450">
    <property type="protein sequence ID" value="KTB29096.1"/>
    <property type="molecule type" value="Genomic_DNA"/>
</dbReference>
<dbReference type="InterPro" id="IPR008928">
    <property type="entry name" value="6-hairpin_glycosidase_sf"/>
</dbReference>
<evidence type="ECO:0000313" key="2">
    <source>
        <dbReference type="Proteomes" id="UP000054988"/>
    </source>
</evidence>
<evidence type="ECO:0008006" key="3">
    <source>
        <dbReference type="Google" id="ProtNLM"/>
    </source>
</evidence>
<dbReference type="GO" id="GO:0005975">
    <property type="term" value="P:carbohydrate metabolic process"/>
    <property type="evidence" value="ECO:0007669"/>
    <property type="project" value="InterPro"/>
</dbReference>
<dbReference type="Proteomes" id="UP000054988">
    <property type="component" value="Unassembled WGS sequence"/>
</dbReference>
<organism evidence="1 2">
    <name type="scientific">Moniliophthora roreri</name>
    <name type="common">Frosty pod rot fungus</name>
    <name type="synonym">Monilia roreri</name>
    <dbReference type="NCBI Taxonomy" id="221103"/>
    <lineage>
        <taxon>Eukaryota</taxon>
        <taxon>Fungi</taxon>
        <taxon>Dikarya</taxon>
        <taxon>Basidiomycota</taxon>
        <taxon>Agaricomycotina</taxon>
        <taxon>Agaricomycetes</taxon>
        <taxon>Agaricomycetidae</taxon>
        <taxon>Agaricales</taxon>
        <taxon>Marasmiineae</taxon>
        <taxon>Marasmiaceae</taxon>
        <taxon>Moniliophthora</taxon>
    </lineage>
</organism>
<proteinExistence type="predicted"/>
<gene>
    <name evidence="1" type="ORF">WG66_18339</name>
</gene>
<reference evidence="1 2" key="1">
    <citation type="submission" date="2015-12" db="EMBL/GenBank/DDBJ databases">
        <title>Draft genome sequence of Moniliophthora roreri, the causal agent of frosty pod rot of cacao.</title>
        <authorList>
            <person name="Aime M.C."/>
            <person name="Diaz-Valderrama J.R."/>
            <person name="Kijpornyongpan T."/>
            <person name="Phillips-Mora W."/>
        </authorList>
    </citation>
    <scope>NUCLEOTIDE SEQUENCE [LARGE SCALE GENOMIC DNA]</scope>
    <source>
        <strain evidence="1 2">MCA 2952</strain>
    </source>
</reference>
<dbReference type="AlphaFoldDB" id="A0A0W0EYH1"/>
<accession>A0A0W0EYH1</accession>
<sequence>MTLATFDNLPMELVLMILSEIPTIRGRYALLQASNRHRGSAFEIVTLPMITSGAGKHVYILKEPVNRYQLVGPVVLGEARRVNGRLLVDAWRHKNTIEKEFQFGYGSEKYKRKFITMFFPRPTNRYCYELDWDRDCRGQKLPEMQQEVEQMRNMRKNSLWYLWLQGFRRQLQSGKIAKNRPTALVPVFGDLLHIQSSCSDSDSPIMEDRVYGYFQGDPPQYENMPLCSCVSSACSHSSLILTVVCVPKQMRYYNLNGYAAVRAYTAYGNEEFLDFAVRAWEFERNNTVSISDVPLPLQNSSFKELYDAYRQCDNCEMPPLPQLMSNLTDHISLSGQFGWRTDGTMASSDNGLSSLLAEITGNNTFLEAAMESEEFILSQLYDDGSLLKWGISMDENNPCQLATKEDVDPWNAGYAIAGLAIMSSTYPANETIRQKRVSGSSSLRLSPSDWIYRLTNTILAATSFLAWHDGQGVMASVEKAGDMDLISGLFTAHTRDAVDSGLSSYLQGYLAVQYNAILDLATNNGTDIYGLAWIGPPPIEYSAQDQIIAAHVLYYLFLPEKRSL</sequence>
<dbReference type="SUPFAM" id="SSF48208">
    <property type="entry name" value="Six-hairpin glycosidases"/>
    <property type="match status" value="1"/>
</dbReference>